<dbReference type="AlphaFoldDB" id="A0AAD4LX16"/>
<accession>A0AAD4LX16</accession>
<protein>
    <submittedName>
        <fullName evidence="1">Uncharacterized protein</fullName>
    </submittedName>
</protein>
<proteinExistence type="predicted"/>
<evidence type="ECO:0000313" key="1">
    <source>
        <dbReference type="EMBL" id="KAI0293515.1"/>
    </source>
</evidence>
<sequence>MLVRKSPSRRLFVLQKHLHSNTVSRNLWEGINEETGLDIPRLGIPGSQKWVPVITVIETPTGVKVRQDRFLEDGPAKLKDNETTWWGGHVSMEFYDRYDTTGLFHWVKSPHQHHWDRQLSVTAPYSRPAKLSSSLT</sequence>
<name>A0AAD4LX16_9AGAM</name>
<organism evidence="1 2">
    <name type="scientific">Multifurca ochricompacta</name>
    <dbReference type="NCBI Taxonomy" id="376703"/>
    <lineage>
        <taxon>Eukaryota</taxon>
        <taxon>Fungi</taxon>
        <taxon>Dikarya</taxon>
        <taxon>Basidiomycota</taxon>
        <taxon>Agaricomycotina</taxon>
        <taxon>Agaricomycetes</taxon>
        <taxon>Russulales</taxon>
        <taxon>Russulaceae</taxon>
        <taxon>Multifurca</taxon>
    </lineage>
</organism>
<evidence type="ECO:0000313" key="2">
    <source>
        <dbReference type="Proteomes" id="UP001203297"/>
    </source>
</evidence>
<gene>
    <name evidence="1" type="ORF">B0F90DRAFT_1955231</name>
</gene>
<dbReference type="EMBL" id="WTXG01000094">
    <property type="protein sequence ID" value="KAI0293515.1"/>
    <property type="molecule type" value="Genomic_DNA"/>
</dbReference>
<dbReference type="Proteomes" id="UP001203297">
    <property type="component" value="Unassembled WGS sequence"/>
</dbReference>
<comment type="caution">
    <text evidence="1">The sequence shown here is derived from an EMBL/GenBank/DDBJ whole genome shotgun (WGS) entry which is preliminary data.</text>
</comment>
<reference evidence="1" key="1">
    <citation type="journal article" date="2022" name="New Phytol.">
        <title>Evolutionary transition to the ectomycorrhizal habit in the genomes of a hyperdiverse lineage of mushroom-forming fungi.</title>
        <authorList>
            <person name="Looney B."/>
            <person name="Miyauchi S."/>
            <person name="Morin E."/>
            <person name="Drula E."/>
            <person name="Courty P.E."/>
            <person name="Kohler A."/>
            <person name="Kuo A."/>
            <person name="LaButti K."/>
            <person name="Pangilinan J."/>
            <person name="Lipzen A."/>
            <person name="Riley R."/>
            <person name="Andreopoulos W."/>
            <person name="He G."/>
            <person name="Johnson J."/>
            <person name="Nolan M."/>
            <person name="Tritt A."/>
            <person name="Barry K.W."/>
            <person name="Grigoriev I.V."/>
            <person name="Nagy L.G."/>
            <person name="Hibbett D."/>
            <person name="Henrissat B."/>
            <person name="Matheny P.B."/>
            <person name="Labbe J."/>
            <person name="Martin F.M."/>
        </authorList>
    </citation>
    <scope>NUCLEOTIDE SEQUENCE</scope>
    <source>
        <strain evidence="1">BPL690</strain>
    </source>
</reference>
<keyword evidence="2" id="KW-1185">Reference proteome</keyword>